<evidence type="ECO:0000256" key="6">
    <source>
        <dbReference type="SAM" id="MobiDB-lite"/>
    </source>
</evidence>
<dbReference type="OrthoDB" id="1887033at2759"/>
<dbReference type="GO" id="GO:0005576">
    <property type="term" value="C:extracellular region"/>
    <property type="evidence" value="ECO:0007669"/>
    <property type="project" value="TreeGrafter"/>
</dbReference>
<feature type="compositionally biased region" description="Low complexity" evidence="6">
    <location>
        <begin position="401"/>
        <end position="427"/>
    </location>
</feature>
<dbReference type="InterPro" id="IPR017853">
    <property type="entry name" value="GH"/>
</dbReference>
<feature type="domain" description="Glycoside hydrolase family 5" evidence="8">
    <location>
        <begin position="97"/>
        <end position="337"/>
    </location>
</feature>
<keyword evidence="2 5" id="KW-0378">Hydrolase</keyword>
<evidence type="ECO:0000256" key="7">
    <source>
        <dbReference type="SAM" id="SignalP"/>
    </source>
</evidence>
<feature type="region of interest" description="Disordered" evidence="6">
    <location>
        <begin position="392"/>
        <end position="427"/>
    </location>
</feature>
<organism evidence="9 10">
    <name type="scientific">Peltaster fructicola</name>
    <dbReference type="NCBI Taxonomy" id="286661"/>
    <lineage>
        <taxon>Eukaryota</taxon>
        <taxon>Fungi</taxon>
        <taxon>Dikarya</taxon>
        <taxon>Ascomycota</taxon>
        <taxon>Pezizomycotina</taxon>
        <taxon>Dothideomycetes</taxon>
        <taxon>Dothideomycetes incertae sedis</taxon>
        <taxon>Peltaster</taxon>
    </lineage>
</organism>
<dbReference type="InterPro" id="IPR050386">
    <property type="entry name" value="Glycosyl_hydrolase_5"/>
</dbReference>
<keyword evidence="10" id="KW-1185">Reference proteome</keyword>
<dbReference type="GO" id="GO:0009251">
    <property type="term" value="P:glucan catabolic process"/>
    <property type="evidence" value="ECO:0007669"/>
    <property type="project" value="TreeGrafter"/>
</dbReference>
<evidence type="ECO:0000256" key="3">
    <source>
        <dbReference type="ARBA" id="ARBA00023295"/>
    </source>
</evidence>
<dbReference type="InterPro" id="IPR001547">
    <property type="entry name" value="Glyco_hydro_5"/>
</dbReference>
<name>A0A6H0Y3F1_9PEZI</name>
<evidence type="ECO:0000256" key="5">
    <source>
        <dbReference type="RuleBase" id="RU361153"/>
    </source>
</evidence>
<dbReference type="EMBL" id="CP051143">
    <property type="protein sequence ID" value="QIX01537.1"/>
    <property type="molecule type" value="Genomic_DNA"/>
</dbReference>
<accession>A0A6H0Y3F1</accession>
<feature type="chain" id="PRO_5026100221" description="Glycoside hydrolase family 5 domain-containing protein" evidence="7">
    <location>
        <begin position="23"/>
        <end position="449"/>
    </location>
</feature>
<dbReference type="Gene3D" id="3.20.20.80">
    <property type="entry name" value="Glycosidases"/>
    <property type="match status" value="1"/>
</dbReference>
<gene>
    <name evidence="9" type="ORF">AMS68_007054</name>
</gene>
<dbReference type="SUPFAM" id="SSF51445">
    <property type="entry name" value="(Trans)glycosidases"/>
    <property type="match status" value="1"/>
</dbReference>
<evidence type="ECO:0000259" key="8">
    <source>
        <dbReference type="Pfam" id="PF00150"/>
    </source>
</evidence>
<keyword evidence="7" id="KW-0732">Signal</keyword>
<reference evidence="9 10" key="1">
    <citation type="journal article" date="2016" name="Sci. Rep.">
        <title>Peltaster fructicola genome reveals evolution from an invasive phytopathogen to an ectophytic parasite.</title>
        <authorList>
            <person name="Xu C."/>
            <person name="Chen H."/>
            <person name="Gleason M.L."/>
            <person name="Xu J.R."/>
            <person name="Liu H."/>
            <person name="Zhang R."/>
            <person name="Sun G."/>
        </authorList>
    </citation>
    <scope>NUCLEOTIDE SEQUENCE [LARGE SCALE GENOMIC DNA]</scope>
    <source>
        <strain evidence="9 10">LNHT1506</strain>
    </source>
</reference>
<keyword evidence="3 5" id="KW-0326">Glycosidase</keyword>
<evidence type="ECO:0000313" key="10">
    <source>
        <dbReference type="Proteomes" id="UP000503462"/>
    </source>
</evidence>
<comment type="similarity">
    <text evidence="1 5">Belongs to the glycosyl hydrolase 5 (cellulase A) family.</text>
</comment>
<evidence type="ECO:0000256" key="1">
    <source>
        <dbReference type="ARBA" id="ARBA00005641"/>
    </source>
</evidence>
<evidence type="ECO:0000256" key="4">
    <source>
        <dbReference type="ARBA" id="ARBA00023316"/>
    </source>
</evidence>
<protein>
    <recommendedName>
        <fullName evidence="8">Glycoside hydrolase family 5 domain-containing protein</fullName>
    </recommendedName>
</protein>
<sequence>MRTIGITSALLAGLSYIDGVQAFTYRGVNAGAWLVTEPWMLGILYNDTKAVDEWHLCSMLGKDQCLKTLDNHWNTFYTRDDFVDIKNAGLSMSNYPYLIRAVQWAKELGLKIFIDMHGVPGSQNGWEESGLVGPIAFLTNQTNQDRTLKVLKNLTEEFSKPEYGGTVTNIELLNEPLYGYADLVAFYKQGASTMVAAGSNSSGINITVSDGFFNPHTWRNYDPWNPAATSPAKNVTVDTHQFWAFPPLTSLSGPEIIDYVCNFSQAQLKASADLGTPPVLVGEWSLSTGVTANSTQDAYYDVAKRTFFRELFEAQAMAFAPNAPGQPSIGWFFWSWKTEYDIDAWSYRKGVQQGYIPSNVSDFSTYEFPMRSDGCLDRNHNYTAPVLATASGTSSSVPAITGSNSGSNTGSTTSSAASASSTKPSSATRFGVQGWVAVASVMILSVVLA</sequence>
<dbReference type="AlphaFoldDB" id="A0A6H0Y3F1"/>
<dbReference type="PANTHER" id="PTHR31297:SF42">
    <property type="entry name" value="GLYCOSIDE HYDROLASE FAMILY 5 DOMAIN-CONTAINING PROTEIN"/>
    <property type="match status" value="1"/>
</dbReference>
<evidence type="ECO:0000313" key="9">
    <source>
        <dbReference type="EMBL" id="QIX01537.1"/>
    </source>
</evidence>
<dbReference type="Pfam" id="PF00150">
    <property type="entry name" value="Cellulase"/>
    <property type="match status" value="1"/>
</dbReference>
<evidence type="ECO:0000256" key="2">
    <source>
        <dbReference type="ARBA" id="ARBA00022801"/>
    </source>
</evidence>
<dbReference type="GO" id="GO:0008422">
    <property type="term" value="F:beta-glucosidase activity"/>
    <property type="evidence" value="ECO:0007669"/>
    <property type="project" value="TreeGrafter"/>
</dbReference>
<keyword evidence="4" id="KW-0961">Cell wall biogenesis/degradation</keyword>
<proteinExistence type="inferred from homology"/>
<dbReference type="GO" id="GO:0009986">
    <property type="term" value="C:cell surface"/>
    <property type="evidence" value="ECO:0007669"/>
    <property type="project" value="TreeGrafter"/>
</dbReference>
<dbReference type="GO" id="GO:0071555">
    <property type="term" value="P:cell wall organization"/>
    <property type="evidence" value="ECO:0007669"/>
    <property type="project" value="UniProtKB-KW"/>
</dbReference>
<dbReference type="Proteomes" id="UP000503462">
    <property type="component" value="Chromosome 5"/>
</dbReference>
<feature type="signal peptide" evidence="7">
    <location>
        <begin position="1"/>
        <end position="22"/>
    </location>
</feature>
<dbReference type="PANTHER" id="PTHR31297">
    <property type="entry name" value="GLUCAN ENDO-1,6-BETA-GLUCOSIDASE B"/>
    <property type="match status" value="1"/>
</dbReference>